<feature type="region of interest" description="Disordered" evidence="1">
    <location>
        <begin position="22"/>
        <end position="57"/>
    </location>
</feature>
<evidence type="ECO:0000313" key="2">
    <source>
        <dbReference type="EMBL" id="GHO98544.1"/>
    </source>
</evidence>
<organism evidence="2 3">
    <name type="scientific">Reticulibacter mediterranei</name>
    <dbReference type="NCBI Taxonomy" id="2778369"/>
    <lineage>
        <taxon>Bacteria</taxon>
        <taxon>Bacillati</taxon>
        <taxon>Chloroflexota</taxon>
        <taxon>Ktedonobacteria</taxon>
        <taxon>Ktedonobacterales</taxon>
        <taxon>Reticulibacteraceae</taxon>
        <taxon>Reticulibacter</taxon>
    </lineage>
</organism>
<sequence length="57" mass="6436">MAKEQSVRERIEALRAIISETEGVPSASRKDQKQAQLPDRESHYAMTEQAYCPSANE</sequence>
<dbReference type="EMBL" id="BNJK01000002">
    <property type="protein sequence ID" value="GHO98544.1"/>
    <property type="molecule type" value="Genomic_DNA"/>
</dbReference>
<dbReference type="AlphaFoldDB" id="A0A8J3N4Z1"/>
<evidence type="ECO:0000256" key="1">
    <source>
        <dbReference type="SAM" id="MobiDB-lite"/>
    </source>
</evidence>
<protein>
    <submittedName>
        <fullName evidence="2">Uncharacterized protein</fullName>
    </submittedName>
</protein>
<gene>
    <name evidence="2" type="ORF">KSF_085920</name>
</gene>
<reference evidence="2" key="1">
    <citation type="submission" date="2020-10" db="EMBL/GenBank/DDBJ databases">
        <title>Taxonomic study of unclassified bacteria belonging to the class Ktedonobacteria.</title>
        <authorList>
            <person name="Yabe S."/>
            <person name="Wang C.M."/>
            <person name="Zheng Y."/>
            <person name="Sakai Y."/>
            <person name="Cavaletti L."/>
            <person name="Monciardini P."/>
            <person name="Donadio S."/>
        </authorList>
    </citation>
    <scope>NUCLEOTIDE SEQUENCE</scope>
    <source>
        <strain evidence="2">ID150040</strain>
    </source>
</reference>
<dbReference type="Proteomes" id="UP000597444">
    <property type="component" value="Unassembled WGS sequence"/>
</dbReference>
<feature type="compositionally biased region" description="Basic and acidic residues" evidence="1">
    <location>
        <begin position="28"/>
        <end position="43"/>
    </location>
</feature>
<comment type="caution">
    <text evidence="2">The sequence shown here is derived from an EMBL/GenBank/DDBJ whole genome shotgun (WGS) entry which is preliminary data.</text>
</comment>
<accession>A0A8J3N4Z1</accession>
<name>A0A8J3N4Z1_9CHLR</name>
<proteinExistence type="predicted"/>
<keyword evidence="3" id="KW-1185">Reference proteome</keyword>
<evidence type="ECO:0000313" key="3">
    <source>
        <dbReference type="Proteomes" id="UP000597444"/>
    </source>
</evidence>